<evidence type="ECO:0000259" key="2">
    <source>
        <dbReference type="Pfam" id="PF13843"/>
    </source>
</evidence>
<proteinExistence type="predicted"/>
<dbReference type="Pfam" id="PF13843">
    <property type="entry name" value="DDE_Tnp_1_7"/>
    <property type="match status" value="1"/>
</dbReference>
<reference evidence="3 4" key="1">
    <citation type="submission" date="2023-02" db="EMBL/GenBank/DDBJ databases">
        <title>LHISI_Scaffold_Assembly.</title>
        <authorList>
            <person name="Stuart O.P."/>
            <person name="Cleave R."/>
            <person name="Magrath M.J.L."/>
            <person name="Mikheyev A.S."/>
        </authorList>
    </citation>
    <scope>NUCLEOTIDE SEQUENCE [LARGE SCALE GENOMIC DNA]</scope>
    <source>
        <strain evidence="3">Daus_M_001</strain>
        <tissue evidence="3">Leg muscle</tissue>
    </source>
</reference>
<gene>
    <name evidence="3" type="ORF">PR048_028665</name>
</gene>
<feature type="region of interest" description="Disordered" evidence="1">
    <location>
        <begin position="398"/>
        <end position="418"/>
    </location>
</feature>
<evidence type="ECO:0000256" key="1">
    <source>
        <dbReference type="SAM" id="MobiDB-lite"/>
    </source>
</evidence>
<organism evidence="3 4">
    <name type="scientific">Dryococelus australis</name>
    <dbReference type="NCBI Taxonomy" id="614101"/>
    <lineage>
        <taxon>Eukaryota</taxon>
        <taxon>Metazoa</taxon>
        <taxon>Ecdysozoa</taxon>
        <taxon>Arthropoda</taxon>
        <taxon>Hexapoda</taxon>
        <taxon>Insecta</taxon>
        <taxon>Pterygota</taxon>
        <taxon>Neoptera</taxon>
        <taxon>Polyneoptera</taxon>
        <taxon>Phasmatodea</taxon>
        <taxon>Verophasmatodea</taxon>
        <taxon>Anareolatae</taxon>
        <taxon>Phasmatidae</taxon>
        <taxon>Eurycanthinae</taxon>
        <taxon>Dryococelus</taxon>
    </lineage>
</organism>
<dbReference type="Proteomes" id="UP001159363">
    <property type="component" value="Chromosome 12"/>
</dbReference>
<comment type="caution">
    <text evidence="3">The sequence shown here is derived from an EMBL/GenBank/DDBJ whole genome shotgun (WGS) entry which is preliminary data.</text>
</comment>
<dbReference type="EMBL" id="JARBHB010000013">
    <property type="protein sequence ID" value="KAJ8869672.1"/>
    <property type="molecule type" value="Genomic_DNA"/>
</dbReference>
<name>A0ABQ9GBV7_9NEOP</name>
<feature type="compositionally biased region" description="Basic and acidic residues" evidence="1">
    <location>
        <begin position="402"/>
        <end position="418"/>
    </location>
</feature>
<protein>
    <recommendedName>
        <fullName evidence="2">PiggyBac transposable element-derived protein domain-containing protein</fullName>
    </recommendedName>
</protein>
<accession>A0ABQ9GBV7</accession>
<dbReference type="InterPro" id="IPR029526">
    <property type="entry name" value="PGBD"/>
</dbReference>
<evidence type="ECO:0000313" key="4">
    <source>
        <dbReference type="Proteomes" id="UP001159363"/>
    </source>
</evidence>
<sequence>MPVGAFSRRSPVTPTPPSFQRNSIFTSLTLIGSQDLAFKRRPNLYTHSRIKNNNVDVFFLLMVNHGASTARGVRGQRMKGRGGENRVAYSVSLKAIRQLPGLKAVRILCREIQGKSFKRGPVGFHPAACPRPCHSQLLVSSAHLPRGQWRPLPAPTLVSIHGTGRNLTMYSWFMLVPLADVMLKDYNITVVGILRKNKREISPSFLPSRKTQVGSSQFAFESNKMLVSFCPKKGKSVLMLSTLHYKKNNSRMQSRVKHTKPLEIRGSQRDSHRGIKTSERPKAIPSSLRILSQLPPTSPSHLTWTFRPAEAGSRVVTQGLSSSRSPDLIPIEHLWNELETRVRKYEITSKTRLKEILLQGWRNMKAETTKTLVHPQRTAYEVSVTLLLPCDWLTKPSPPRPDLLEQGRDLRPLRGEFT</sequence>
<keyword evidence="4" id="KW-1185">Reference proteome</keyword>
<feature type="domain" description="PiggyBac transposable element-derived protein" evidence="2">
    <location>
        <begin position="159"/>
        <end position="256"/>
    </location>
</feature>
<dbReference type="InterPro" id="IPR036397">
    <property type="entry name" value="RNaseH_sf"/>
</dbReference>
<evidence type="ECO:0000313" key="3">
    <source>
        <dbReference type="EMBL" id="KAJ8869672.1"/>
    </source>
</evidence>
<dbReference type="Gene3D" id="3.30.420.10">
    <property type="entry name" value="Ribonuclease H-like superfamily/Ribonuclease H"/>
    <property type="match status" value="1"/>
</dbReference>